<dbReference type="Gene3D" id="3.40.50.300">
    <property type="entry name" value="P-loop containing nucleotide triphosphate hydrolases"/>
    <property type="match status" value="1"/>
</dbReference>
<evidence type="ECO:0000256" key="5">
    <source>
        <dbReference type="PROSITE-ProRule" id="PRU01091"/>
    </source>
</evidence>
<dbReference type="SUPFAM" id="SSF52540">
    <property type="entry name" value="P-loop containing nucleoside triphosphate hydrolases"/>
    <property type="match status" value="1"/>
</dbReference>
<dbReference type="InterPro" id="IPR016032">
    <property type="entry name" value="Sig_transdc_resp-reg_C-effctor"/>
</dbReference>
<dbReference type="EMBL" id="JAUSRA010000001">
    <property type="protein sequence ID" value="MDP9793797.1"/>
    <property type="molecule type" value="Genomic_DNA"/>
</dbReference>
<evidence type="ECO:0000313" key="7">
    <source>
        <dbReference type="EMBL" id="MDP9793797.1"/>
    </source>
</evidence>
<dbReference type="CDD" id="cd15831">
    <property type="entry name" value="BTAD"/>
    <property type="match status" value="1"/>
</dbReference>
<dbReference type="PROSITE" id="PS51755">
    <property type="entry name" value="OMPR_PHOB"/>
    <property type="match status" value="1"/>
</dbReference>
<keyword evidence="2" id="KW-0805">Transcription regulation</keyword>
<dbReference type="InterPro" id="IPR027417">
    <property type="entry name" value="P-loop_NTPase"/>
</dbReference>
<evidence type="ECO:0000256" key="1">
    <source>
        <dbReference type="ARBA" id="ARBA00005820"/>
    </source>
</evidence>
<keyword evidence="4" id="KW-0804">Transcription</keyword>
<evidence type="ECO:0000256" key="3">
    <source>
        <dbReference type="ARBA" id="ARBA00023125"/>
    </source>
</evidence>
<proteinExistence type="inferred from homology"/>
<feature type="domain" description="OmpR/PhoB-type" evidence="6">
    <location>
        <begin position="6"/>
        <end position="102"/>
    </location>
</feature>
<dbReference type="InterPro" id="IPR051677">
    <property type="entry name" value="AfsR-DnrI-RedD_regulator"/>
</dbReference>
<protein>
    <submittedName>
        <fullName evidence="7">DNA-binding SARP family transcriptional activator</fullName>
    </submittedName>
</protein>
<dbReference type="Pfam" id="PF00486">
    <property type="entry name" value="Trans_reg_C"/>
    <property type="match status" value="1"/>
</dbReference>
<dbReference type="Gene3D" id="1.25.40.10">
    <property type="entry name" value="Tetratricopeptide repeat domain"/>
    <property type="match status" value="1"/>
</dbReference>
<dbReference type="InterPro" id="IPR005158">
    <property type="entry name" value="BTAD"/>
</dbReference>
<comment type="caution">
    <text evidence="7">The sequence shown here is derived from an EMBL/GenBank/DDBJ whole genome shotgun (WGS) entry which is preliminary data.</text>
</comment>
<dbReference type="PANTHER" id="PTHR35807">
    <property type="entry name" value="TRANSCRIPTIONAL REGULATOR REDD-RELATED"/>
    <property type="match status" value="1"/>
</dbReference>
<sequence>MIYPPDNSCSPARLNIRLLGSVEAHLDGQPLPLGPPQRRLVLAALATDAGRAVAVDTLLDRVWDRPPDGARHALHVQLARLRRALRDHAPIVHRSGAYVLDVDPNQIDVHCFRHLLRPHLPGERLTALRRARELWSGEPLTGLPGRWASGQRHAWRQHFLDAEVAWAAAELATGDPATVVGRLTELASAHPTVEPLHAALIRALATVGRIGDAVTHYTRTRRHLVDELGLEPGPELRALHRDVLRGEFGAPPAPAAVPAQLPPGIPGLTGRGDELEELDTMLGGGGSAVAIATLSGTAGVGKTALAVHWAHRAAARFPDGQLYLDLRGYDPGPPMPATDALVRLLATLGEPASGIPGDLEARAARYRTLTARRRMLVLLDNAENEAQVRPLLPGAGTCAVLVTSRNRLAGLVARDGARRLTLDPLRPGDADALLRRLIGSRADAEPDACAMLAACCAGLPLALRITAELVAARPAAGLAGLAGELTGARQPLDWLTVGDDPYTAVPAVFSWSIRRLPPDISHAFRLLSTHAGPVLDAPAAAALTGADLPRAQHLLNRLADAHLLQPTGQDGYVMHRLLRAYGALLAGPYEPLAGRRPADLPKTISARR</sequence>
<evidence type="ECO:0000259" key="6">
    <source>
        <dbReference type="PROSITE" id="PS51755"/>
    </source>
</evidence>
<dbReference type="SMART" id="SM01043">
    <property type="entry name" value="BTAD"/>
    <property type="match status" value="1"/>
</dbReference>
<dbReference type="PRINTS" id="PR00364">
    <property type="entry name" value="DISEASERSIST"/>
</dbReference>
<dbReference type="InterPro" id="IPR036388">
    <property type="entry name" value="WH-like_DNA-bd_sf"/>
</dbReference>
<keyword evidence="8" id="KW-1185">Reference proteome</keyword>
<dbReference type="SUPFAM" id="SSF48452">
    <property type="entry name" value="TPR-like"/>
    <property type="match status" value="1"/>
</dbReference>
<feature type="DNA-binding region" description="OmpR/PhoB-type" evidence="5">
    <location>
        <begin position="6"/>
        <end position="102"/>
    </location>
</feature>
<dbReference type="Gene3D" id="1.10.10.10">
    <property type="entry name" value="Winged helix-like DNA-binding domain superfamily/Winged helix DNA-binding domain"/>
    <property type="match status" value="1"/>
</dbReference>
<keyword evidence="3 5" id="KW-0238">DNA-binding</keyword>
<dbReference type="SMART" id="SM00862">
    <property type="entry name" value="Trans_reg_C"/>
    <property type="match status" value="1"/>
</dbReference>
<name>A0ABT9MQU2_9ACTN</name>
<comment type="similarity">
    <text evidence="1">Belongs to the AfsR/DnrI/RedD regulatory family.</text>
</comment>
<dbReference type="RefSeq" id="WP_306828880.1">
    <property type="nucleotide sequence ID" value="NZ_JAUSRA010000001.1"/>
</dbReference>
<organism evidence="7 8">
    <name type="scientific">Catenuloplanes nepalensis</name>
    <dbReference type="NCBI Taxonomy" id="587533"/>
    <lineage>
        <taxon>Bacteria</taxon>
        <taxon>Bacillati</taxon>
        <taxon>Actinomycetota</taxon>
        <taxon>Actinomycetes</taxon>
        <taxon>Micromonosporales</taxon>
        <taxon>Micromonosporaceae</taxon>
        <taxon>Catenuloplanes</taxon>
    </lineage>
</organism>
<dbReference type="CDD" id="cd00383">
    <property type="entry name" value="trans_reg_C"/>
    <property type="match status" value="1"/>
</dbReference>
<reference evidence="7 8" key="1">
    <citation type="submission" date="2023-07" db="EMBL/GenBank/DDBJ databases">
        <title>Sequencing the genomes of 1000 actinobacteria strains.</title>
        <authorList>
            <person name="Klenk H.-P."/>
        </authorList>
    </citation>
    <scope>NUCLEOTIDE SEQUENCE [LARGE SCALE GENOMIC DNA]</scope>
    <source>
        <strain evidence="7 8">DSM 44710</strain>
    </source>
</reference>
<evidence type="ECO:0000313" key="8">
    <source>
        <dbReference type="Proteomes" id="UP001240984"/>
    </source>
</evidence>
<dbReference type="SUPFAM" id="SSF46894">
    <property type="entry name" value="C-terminal effector domain of the bipartite response regulators"/>
    <property type="match status" value="1"/>
</dbReference>
<dbReference type="InterPro" id="IPR011990">
    <property type="entry name" value="TPR-like_helical_dom_sf"/>
</dbReference>
<dbReference type="InterPro" id="IPR001867">
    <property type="entry name" value="OmpR/PhoB-type_DNA-bd"/>
</dbReference>
<accession>A0ABT9MQU2</accession>
<evidence type="ECO:0000256" key="2">
    <source>
        <dbReference type="ARBA" id="ARBA00023015"/>
    </source>
</evidence>
<dbReference type="PANTHER" id="PTHR35807:SF1">
    <property type="entry name" value="TRANSCRIPTIONAL REGULATOR REDD"/>
    <property type="match status" value="1"/>
</dbReference>
<dbReference type="Pfam" id="PF03704">
    <property type="entry name" value="BTAD"/>
    <property type="match status" value="1"/>
</dbReference>
<gene>
    <name evidence="7" type="ORF">J2S43_002309</name>
</gene>
<dbReference type="GO" id="GO:0003677">
    <property type="term" value="F:DNA binding"/>
    <property type="evidence" value="ECO:0007669"/>
    <property type="project" value="UniProtKB-KW"/>
</dbReference>
<evidence type="ECO:0000256" key="4">
    <source>
        <dbReference type="ARBA" id="ARBA00023163"/>
    </source>
</evidence>
<dbReference type="Proteomes" id="UP001240984">
    <property type="component" value="Unassembled WGS sequence"/>
</dbReference>